<evidence type="ECO:0000313" key="2">
    <source>
        <dbReference type="Proteomes" id="UP000000794"/>
    </source>
</evidence>
<dbReference type="AlphaFoldDB" id="A0A6H2W165"/>
<protein>
    <submittedName>
        <fullName evidence="1">Uncharacterized protein</fullName>
    </submittedName>
</protein>
<proteinExistence type="predicted"/>
<sequence>MVCPLRNCCTSHTSTENLPMEETSPLVEAIVQAVQTCLTVAKHTENAKVYNQKRKRYHQTGCWRQLKKLLCCCCPKEKPVSGSITALSLWMQSHIPTRGLLVVGYAVYSSGVRWEAILAGETLSPGDRAQLDACLESAQVRLAGLMLNYWDGDFPGYGTSGGRFSPRMQEDIIARFRDKVGICELTDAVALKHFCRRT</sequence>
<organism evidence="1">
    <name type="scientific">Chlamydia trachomatis serovar L2b (strain UCH-1/proctitis)</name>
    <dbReference type="NCBI Taxonomy" id="471473"/>
    <lineage>
        <taxon>Bacteria</taxon>
        <taxon>Pseudomonadati</taxon>
        <taxon>Chlamydiota</taxon>
        <taxon>Chlamydiia</taxon>
        <taxon>Chlamydiales</taxon>
        <taxon>Chlamydiaceae</taxon>
        <taxon>Chlamydia/Chlamydophila group</taxon>
        <taxon>Chlamydia</taxon>
    </lineage>
</organism>
<gene>
    <name evidence="1" type="ordered locus">CTLon_0248</name>
</gene>
<name>A0A6H2W165_CHLTB</name>
<accession>A0A6H2W165</accession>
<evidence type="ECO:0000313" key="1">
    <source>
        <dbReference type="EMBL" id="CAP06646.1"/>
    </source>
</evidence>
<dbReference type="Proteomes" id="UP001154401">
    <property type="component" value="Chromosome"/>
</dbReference>
<reference evidence="1" key="1">
    <citation type="journal article" date="2008" name="Genome Res.">
        <title>Chlamydia trachomatis: genome sequence analysis of lymphogranuloma venereum isolates.</title>
        <authorList>
            <person name="Thomson N.R."/>
            <person name="Holden M.T."/>
            <person name="Carder C."/>
            <person name="Lennard N."/>
            <person name="Lockey S.J."/>
            <person name="Marsh P."/>
            <person name="Skipp P."/>
            <person name="O'Connor C.D."/>
            <person name="Goodhead I."/>
            <person name="Norbertzcak H."/>
            <person name="Harris B."/>
            <person name="Ormond D."/>
            <person name="Rance R."/>
            <person name="Quail M.A."/>
            <person name="Parkhill J."/>
            <person name="Stephens R.S."/>
            <person name="Clarke I.N."/>
        </authorList>
    </citation>
    <scope>NUCLEOTIDE SEQUENCE [LARGE SCALE GENOMIC DNA]</scope>
    <source>
        <strain evidence="1">UCH-1</strain>
        <strain evidence="2">UCH-1/proctitis</strain>
    </source>
</reference>
<dbReference type="EMBL" id="AM884177">
    <property type="protein sequence ID" value="CAP06646.1"/>
    <property type="molecule type" value="Genomic_DNA"/>
</dbReference>
<dbReference type="KEGG" id="ctl:CTLon_0248"/>